<keyword evidence="2" id="KW-1185">Reference proteome</keyword>
<name>A0A8X8B304_BRACI</name>
<evidence type="ECO:0000313" key="2">
    <source>
        <dbReference type="Proteomes" id="UP000886595"/>
    </source>
</evidence>
<organism evidence="1 2">
    <name type="scientific">Brassica carinata</name>
    <name type="common">Ethiopian mustard</name>
    <name type="synonym">Abyssinian cabbage</name>
    <dbReference type="NCBI Taxonomy" id="52824"/>
    <lineage>
        <taxon>Eukaryota</taxon>
        <taxon>Viridiplantae</taxon>
        <taxon>Streptophyta</taxon>
        <taxon>Embryophyta</taxon>
        <taxon>Tracheophyta</taxon>
        <taxon>Spermatophyta</taxon>
        <taxon>Magnoliopsida</taxon>
        <taxon>eudicotyledons</taxon>
        <taxon>Gunneridae</taxon>
        <taxon>Pentapetalae</taxon>
        <taxon>rosids</taxon>
        <taxon>malvids</taxon>
        <taxon>Brassicales</taxon>
        <taxon>Brassicaceae</taxon>
        <taxon>Brassiceae</taxon>
        <taxon>Brassica</taxon>
    </lineage>
</organism>
<comment type="caution">
    <text evidence="1">The sequence shown here is derived from an EMBL/GenBank/DDBJ whole genome shotgun (WGS) entry which is preliminary data.</text>
</comment>
<reference evidence="1 2" key="1">
    <citation type="submission" date="2020-02" db="EMBL/GenBank/DDBJ databases">
        <authorList>
            <person name="Ma Q."/>
            <person name="Huang Y."/>
            <person name="Song X."/>
            <person name="Pei D."/>
        </authorList>
    </citation>
    <scope>NUCLEOTIDE SEQUENCE [LARGE SCALE GENOMIC DNA]</scope>
    <source>
        <strain evidence="1">Sxm20200214</strain>
        <tissue evidence="1">Leaf</tissue>
    </source>
</reference>
<gene>
    <name evidence="1" type="ORF">Bca52824_015242</name>
</gene>
<dbReference type="PANTHER" id="PTHR36059:SF3">
    <property type="entry name" value="GENOME ASSEMBLY, CHROMOSOME: A03"/>
    <property type="match status" value="1"/>
</dbReference>
<proteinExistence type="predicted"/>
<dbReference type="EMBL" id="JAAMPC010000003">
    <property type="protein sequence ID" value="KAG2322029.1"/>
    <property type="molecule type" value="Genomic_DNA"/>
</dbReference>
<accession>A0A8X8B304</accession>
<dbReference type="Proteomes" id="UP000886595">
    <property type="component" value="Unassembled WGS sequence"/>
</dbReference>
<sequence>MKKNKNQRIGFKCGLGFFAKISLFSSSTLSSSSDLESKMAMRRVYSKIKGKKVKERRSHIKSSFSTQFVKTYVKRGLNNYNDKYIQTSSVQPLLHFCFGGMAFYYLVALPNERCSSK</sequence>
<dbReference type="AlphaFoldDB" id="A0A8X8B304"/>
<protein>
    <submittedName>
        <fullName evidence="1">Uncharacterized protein</fullName>
    </submittedName>
</protein>
<evidence type="ECO:0000313" key="1">
    <source>
        <dbReference type="EMBL" id="KAG2322029.1"/>
    </source>
</evidence>
<dbReference type="OrthoDB" id="503863at2759"/>
<dbReference type="PANTHER" id="PTHR36059">
    <property type="entry name" value="OS02G0175800 PROTEIN"/>
    <property type="match status" value="1"/>
</dbReference>